<dbReference type="AlphaFoldDB" id="A0A0A9TZ91"/>
<dbReference type="EMBL" id="GBRH01280460">
    <property type="protein sequence ID" value="JAD17435.1"/>
    <property type="molecule type" value="Transcribed_RNA"/>
</dbReference>
<proteinExistence type="predicted"/>
<protein>
    <submittedName>
        <fullName evidence="1">Uncharacterized protein</fullName>
    </submittedName>
</protein>
<sequence length="28" mass="3368">MFSMDRTTNNKYTHSCLTDFQATLTRRK</sequence>
<evidence type="ECO:0000313" key="1">
    <source>
        <dbReference type="EMBL" id="JAD17435.1"/>
    </source>
</evidence>
<name>A0A0A9TZ91_ARUDO</name>
<organism evidence="1">
    <name type="scientific">Arundo donax</name>
    <name type="common">Giant reed</name>
    <name type="synonym">Donax arundinaceus</name>
    <dbReference type="NCBI Taxonomy" id="35708"/>
    <lineage>
        <taxon>Eukaryota</taxon>
        <taxon>Viridiplantae</taxon>
        <taxon>Streptophyta</taxon>
        <taxon>Embryophyta</taxon>
        <taxon>Tracheophyta</taxon>
        <taxon>Spermatophyta</taxon>
        <taxon>Magnoliopsida</taxon>
        <taxon>Liliopsida</taxon>
        <taxon>Poales</taxon>
        <taxon>Poaceae</taxon>
        <taxon>PACMAD clade</taxon>
        <taxon>Arundinoideae</taxon>
        <taxon>Arundineae</taxon>
        <taxon>Arundo</taxon>
    </lineage>
</organism>
<reference evidence="1" key="1">
    <citation type="submission" date="2014-09" db="EMBL/GenBank/DDBJ databases">
        <authorList>
            <person name="Magalhaes I.L.F."/>
            <person name="Oliveira U."/>
            <person name="Santos F.R."/>
            <person name="Vidigal T.H.D.A."/>
            <person name="Brescovit A.D."/>
            <person name="Santos A.J."/>
        </authorList>
    </citation>
    <scope>NUCLEOTIDE SEQUENCE</scope>
    <source>
        <tissue evidence="1">Shoot tissue taken approximately 20 cm above the soil surface</tissue>
    </source>
</reference>
<accession>A0A0A9TZ91</accession>
<reference evidence="1" key="2">
    <citation type="journal article" date="2015" name="Data Brief">
        <title>Shoot transcriptome of the giant reed, Arundo donax.</title>
        <authorList>
            <person name="Barrero R.A."/>
            <person name="Guerrero F.D."/>
            <person name="Moolhuijzen P."/>
            <person name="Goolsby J.A."/>
            <person name="Tidwell J."/>
            <person name="Bellgard S.E."/>
            <person name="Bellgard M.I."/>
        </authorList>
    </citation>
    <scope>NUCLEOTIDE SEQUENCE</scope>
    <source>
        <tissue evidence="1">Shoot tissue taken approximately 20 cm above the soil surface</tissue>
    </source>
</reference>